<name>A0AA45R5F7_9PSEU</name>
<keyword evidence="2" id="KW-0805">Transcription regulation</keyword>
<dbReference type="Proteomes" id="UP000677152">
    <property type="component" value="Chromosome"/>
</dbReference>
<feature type="domain" description="HTH luxR-type" evidence="7">
    <location>
        <begin position="461"/>
        <end position="526"/>
    </location>
</feature>
<accession>A0AA45R5F7</accession>
<organism evidence="9 10">
    <name type="scientific">Actinosynnema pretiosum subsp. pretiosum</name>
    <dbReference type="NCBI Taxonomy" id="103721"/>
    <lineage>
        <taxon>Bacteria</taxon>
        <taxon>Bacillati</taxon>
        <taxon>Actinomycetota</taxon>
        <taxon>Actinomycetes</taxon>
        <taxon>Pseudonocardiales</taxon>
        <taxon>Pseudonocardiaceae</taxon>
        <taxon>Actinosynnema</taxon>
    </lineage>
</organism>
<dbReference type="PROSITE" id="PS50043">
    <property type="entry name" value="HTH_LUXR_2"/>
    <property type="match status" value="1"/>
</dbReference>
<dbReference type="Gene3D" id="3.40.50.2300">
    <property type="match status" value="1"/>
</dbReference>
<dbReference type="InterPro" id="IPR000792">
    <property type="entry name" value="Tscrpt_reg_LuxR_C"/>
</dbReference>
<dbReference type="SUPFAM" id="SSF52172">
    <property type="entry name" value="CheY-like"/>
    <property type="match status" value="1"/>
</dbReference>
<dbReference type="PRINTS" id="PR00038">
    <property type="entry name" value="HTHLUXR"/>
</dbReference>
<dbReference type="InterPro" id="IPR055558">
    <property type="entry name" value="DUF7134"/>
</dbReference>
<dbReference type="PANTHER" id="PTHR43214">
    <property type="entry name" value="TWO-COMPONENT RESPONSE REGULATOR"/>
    <property type="match status" value="1"/>
</dbReference>
<dbReference type="CDD" id="cd06170">
    <property type="entry name" value="LuxR_C_like"/>
    <property type="match status" value="1"/>
</dbReference>
<gene>
    <name evidence="9" type="ORF">KCV87_05955</name>
</gene>
<evidence type="ECO:0000259" key="7">
    <source>
        <dbReference type="PROSITE" id="PS50043"/>
    </source>
</evidence>
<dbReference type="GO" id="GO:0046983">
    <property type="term" value="F:protein dimerization activity"/>
    <property type="evidence" value="ECO:0007669"/>
    <property type="project" value="InterPro"/>
</dbReference>
<evidence type="ECO:0000313" key="10">
    <source>
        <dbReference type="Proteomes" id="UP000677152"/>
    </source>
</evidence>
<proteinExistence type="predicted"/>
<dbReference type="GO" id="GO:0003677">
    <property type="term" value="F:DNA binding"/>
    <property type="evidence" value="ECO:0007669"/>
    <property type="project" value="UniProtKB-KW"/>
</dbReference>
<dbReference type="Gene3D" id="1.20.5.1930">
    <property type="match status" value="1"/>
</dbReference>
<dbReference type="PROSITE" id="PS00622">
    <property type="entry name" value="HTH_LUXR_1"/>
    <property type="match status" value="1"/>
</dbReference>
<keyword evidence="6" id="KW-0472">Membrane</keyword>
<feature type="transmembrane region" description="Helical" evidence="6">
    <location>
        <begin position="103"/>
        <end position="124"/>
    </location>
</feature>
<dbReference type="CDD" id="cd17535">
    <property type="entry name" value="REC_NarL-like"/>
    <property type="match status" value="1"/>
</dbReference>
<dbReference type="PROSITE" id="PS50110">
    <property type="entry name" value="RESPONSE_REGULATORY"/>
    <property type="match status" value="1"/>
</dbReference>
<dbReference type="InterPro" id="IPR058245">
    <property type="entry name" value="NreC/VraR/RcsB-like_REC"/>
</dbReference>
<dbReference type="Pfam" id="PF00196">
    <property type="entry name" value="GerE"/>
    <property type="match status" value="1"/>
</dbReference>
<dbReference type="PANTHER" id="PTHR43214:SF24">
    <property type="entry name" value="TRANSCRIPTIONAL REGULATORY PROTEIN NARL-RELATED"/>
    <property type="match status" value="1"/>
</dbReference>
<dbReference type="EMBL" id="CP073249">
    <property type="protein sequence ID" value="QUF05640.1"/>
    <property type="molecule type" value="Genomic_DNA"/>
</dbReference>
<feature type="transmembrane region" description="Helical" evidence="6">
    <location>
        <begin position="80"/>
        <end position="96"/>
    </location>
</feature>
<dbReference type="InterPro" id="IPR039420">
    <property type="entry name" value="WalR-like"/>
</dbReference>
<feature type="transmembrane region" description="Helical" evidence="6">
    <location>
        <begin position="130"/>
        <end position="147"/>
    </location>
</feature>
<dbReference type="InterPro" id="IPR011712">
    <property type="entry name" value="Sig_transdc_His_kin_sub3_dim/P"/>
</dbReference>
<feature type="modified residue" description="4-aspartylphosphate" evidence="5">
    <location>
        <position position="365"/>
    </location>
</feature>
<evidence type="ECO:0000313" key="9">
    <source>
        <dbReference type="EMBL" id="QUF05640.1"/>
    </source>
</evidence>
<evidence type="ECO:0000256" key="4">
    <source>
        <dbReference type="ARBA" id="ARBA00023163"/>
    </source>
</evidence>
<keyword evidence="1 5" id="KW-0597">Phosphoprotein</keyword>
<dbReference type="InterPro" id="IPR036890">
    <property type="entry name" value="HATPase_C_sf"/>
</dbReference>
<dbReference type="GO" id="GO:0000155">
    <property type="term" value="F:phosphorelay sensor kinase activity"/>
    <property type="evidence" value="ECO:0007669"/>
    <property type="project" value="InterPro"/>
</dbReference>
<evidence type="ECO:0000256" key="2">
    <source>
        <dbReference type="ARBA" id="ARBA00023015"/>
    </source>
</evidence>
<dbReference type="Pfam" id="PF07730">
    <property type="entry name" value="HisKA_3"/>
    <property type="match status" value="1"/>
</dbReference>
<dbReference type="SMART" id="SM00421">
    <property type="entry name" value="HTH_LUXR"/>
    <property type="match status" value="1"/>
</dbReference>
<dbReference type="Pfam" id="PF23539">
    <property type="entry name" value="DUF7134"/>
    <property type="match status" value="1"/>
</dbReference>
<protein>
    <submittedName>
        <fullName evidence="9">Response regulator</fullName>
    </submittedName>
</protein>
<dbReference type="SUPFAM" id="SSF55874">
    <property type="entry name" value="ATPase domain of HSP90 chaperone/DNA topoisomerase II/histidine kinase"/>
    <property type="match status" value="1"/>
</dbReference>
<keyword evidence="6" id="KW-1133">Transmembrane helix</keyword>
<dbReference type="SMART" id="SM00448">
    <property type="entry name" value="REC"/>
    <property type="match status" value="1"/>
</dbReference>
<keyword evidence="3" id="KW-0238">DNA-binding</keyword>
<evidence type="ECO:0000256" key="1">
    <source>
        <dbReference type="ARBA" id="ARBA00022553"/>
    </source>
</evidence>
<reference evidence="9" key="1">
    <citation type="submission" date="2021-04" db="EMBL/GenBank/DDBJ databases">
        <title>Genomic sequence of Actinosynnema pretiosum subsp. pretiosum ATCC 31280 (C-14919).</title>
        <authorList>
            <person name="Bai L."/>
            <person name="Wang X."/>
            <person name="Xiao Y."/>
        </authorList>
    </citation>
    <scope>NUCLEOTIDE SEQUENCE</scope>
    <source>
        <strain evidence="9">ATCC 31280</strain>
    </source>
</reference>
<feature type="domain" description="Response regulatory" evidence="8">
    <location>
        <begin position="315"/>
        <end position="432"/>
    </location>
</feature>
<evidence type="ECO:0000256" key="6">
    <source>
        <dbReference type="SAM" id="Phobius"/>
    </source>
</evidence>
<dbReference type="Pfam" id="PF00072">
    <property type="entry name" value="Response_reg"/>
    <property type="match status" value="1"/>
</dbReference>
<dbReference type="GO" id="GO:0016020">
    <property type="term" value="C:membrane"/>
    <property type="evidence" value="ECO:0007669"/>
    <property type="project" value="InterPro"/>
</dbReference>
<keyword evidence="6" id="KW-0812">Transmembrane</keyword>
<dbReference type="InterPro" id="IPR011006">
    <property type="entry name" value="CheY-like_superfamily"/>
</dbReference>
<sequence length="531" mass="55584">MVVDAALAVALAVLAFMPTASVAGPEIGDLPEVGPDALGVALALGQCLPLVARRTRPALCLLLVGGAFGLHQALGYPTTFGGVGLYLALIAAGAWAERRRALLAGVAVAGYAVLAVVLAASGSPQRARDFAAYLAVLVVCWLAGAWLRRRRAEEAERRELTARVVAVEERARIARELHDVVTHHVTAVVVQADAAGVLLPTAPERVGEALEVVAGTGRRALADLRDLLGGWRRPVVVRTGFGSWWSGPGGVGSWSSWSRAVGWTGCPPRWGSWCTGVVQESLTNAVKHAPGLPTRVVVRRVGGVVEVVVTTSGAVVAEASPDGRGLAGLRRRAEELGGEVVGAAADGEEALALAAQLRPDVVVMDVRMPKLDGIAATRALAGPEAAAPVKVLVVTTFNVDHHVYEALRAGASGFLLKDSPPARLLEGVRTVARGEALLDPSVTRELIGRYATRVRPREEPVRGALAGLSPRELEVLRLVADGRSNSEIAVELVLSPETVKTYVSRLLAKLDLRDRVQAVVPAHRTGLVGGA</sequence>
<evidence type="ECO:0000256" key="5">
    <source>
        <dbReference type="PROSITE-ProRule" id="PRU00169"/>
    </source>
</evidence>
<evidence type="ECO:0000259" key="8">
    <source>
        <dbReference type="PROSITE" id="PS50110"/>
    </source>
</evidence>
<dbReference type="GO" id="GO:0006355">
    <property type="term" value="P:regulation of DNA-templated transcription"/>
    <property type="evidence" value="ECO:0007669"/>
    <property type="project" value="InterPro"/>
</dbReference>
<keyword evidence="4" id="KW-0804">Transcription</keyword>
<dbReference type="AlphaFoldDB" id="A0AA45R5F7"/>
<dbReference type="InterPro" id="IPR001789">
    <property type="entry name" value="Sig_transdc_resp-reg_receiver"/>
</dbReference>
<evidence type="ECO:0000256" key="3">
    <source>
        <dbReference type="ARBA" id="ARBA00023125"/>
    </source>
</evidence>